<protein>
    <submittedName>
        <fullName evidence="1">Uncharacterized protein</fullName>
    </submittedName>
</protein>
<name>A0A511NG34_9FLAO</name>
<keyword evidence="2" id="KW-1185">Reference proteome</keyword>
<organism evidence="1 2">
    <name type="scientific">Empedobacter brevis NBRC 14943 = ATCC 43319</name>
    <dbReference type="NCBI Taxonomy" id="1218108"/>
    <lineage>
        <taxon>Bacteria</taxon>
        <taxon>Pseudomonadati</taxon>
        <taxon>Bacteroidota</taxon>
        <taxon>Flavobacteriia</taxon>
        <taxon>Flavobacteriales</taxon>
        <taxon>Weeksellaceae</taxon>
        <taxon>Empedobacter</taxon>
    </lineage>
</organism>
<evidence type="ECO:0000313" key="2">
    <source>
        <dbReference type="Proteomes" id="UP000321245"/>
    </source>
</evidence>
<evidence type="ECO:0000313" key="1">
    <source>
        <dbReference type="EMBL" id="GEM51468.1"/>
    </source>
</evidence>
<accession>A0A511NG34</accession>
<gene>
    <name evidence="1" type="ORF">EB1_12580</name>
</gene>
<comment type="caution">
    <text evidence="1">The sequence shown here is derived from an EMBL/GenBank/DDBJ whole genome shotgun (WGS) entry which is preliminary data.</text>
</comment>
<dbReference type="AlphaFoldDB" id="A0A511NG34"/>
<dbReference type="Proteomes" id="UP000321245">
    <property type="component" value="Unassembled WGS sequence"/>
</dbReference>
<dbReference type="EMBL" id="BJXC01000006">
    <property type="protein sequence ID" value="GEM51468.1"/>
    <property type="molecule type" value="Genomic_DNA"/>
</dbReference>
<reference evidence="1 2" key="1">
    <citation type="submission" date="2019-07" db="EMBL/GenBank/DDBJ databases">
        <title>Whole genome shotgun sequence of Empedobacter brevis NBRC 14943.</title>
        <authorList>
            <person name="Hosoyama A."/>
            <person name="Uohara A."/>
            <person name="Ohji S."/>
            <person name="Ichikawa N."/>
        </authorList>
    </citation>
    <scope>NUCLEOTIDE SEQUENCE [LARGE SCALE GENOMIC DNA]</scope>
    <source>
        <strain evidence="1 2">NBRC 14943</strain>
    </source>
</reference>
<proteinExistence type="predicted"/>
<sequence length="67" mass="7710">MPSIFEGSFSEATTSNVALGSSVFIPTWANESEEIDKSKRQNKFFFINKFFSIILLICKNCKRHFVK</sequence>